<gene>
    <name evidence="2" type="ORF">BDP27DRAFT_1327108</name>
</gene>
<dbReference type="PANTHER" id="PTHR40465">
    <property type="entry name" value="CHROMOSOME 1, WHOLE GENOME SHOTGUN SEQUENCE"/>
    <property type="match status" value="1"/>
</dbReference>
<keyword evidence="1" id="KW-1133">Transmembrane helix</keyword>
<dbReference type="Proteomes" id="UP000772434">
    <property type="component" value="Unassembled WGS sequence"/>
</dbReference>
<dbReference type="PANTHER" id="PTHR40465:SF1">
    <property type="entry name" value="DUF6534 DOMAIN-CONTAINING PROTEIN"/>
    <property type="match status" value="1"/>
</dbReference>
<keyword evidence="3" id="KW-1185">Reference proteome</keyword>
<feature type="transmembrane region" description="Helical" evidence="1">
    <location>
        <begin position="199"/>
        <end position="221"/>
    </location>
</feature>
<feature type="transmembrane region" description="Helical" evidence="1">
    <location>
        <begin position="131"/>
        <end position="152"/>
    </location>
</feature>
<evidence type="ECO:0008006" key="4">
    <source>
        <dbReference type="Google" id="ProtNLM"/>
    </source>
</evidence>
<evidence type="ECO:0000313" key="3">
    <source>
        <dbReference type="Proteomes" id="UP000772434"/>
    </source>
</evidence>
<dbReference type="AlphaFoldDB" id="A0A9P5PMF0"/>
<comment type="caution">
    <text evidence="2">The sequence shown here is derived from an EMBL/GenBank/DDBJ whole genome shotgun (WGS) entry which is preliminary data.</text>
</comment>
<sequence>MSNLTQSYLLAGSWLNMLFYGTEIVLGALLIDTVCTAVVCYNAYFYIVLSPESLESFIQPWTLPVTILCTYHAAVVEQVFFIRRFWQITRNKLVTFLSCFLLIAHISFAWILVIDLLAVSAVTVFNLNLTIIAASLCAATDLFIAVVMFHTMSRIKTTYTATQSLLRRISMQSMACGFTTSATTVVMLALLVTHNLQPFTVIFDILGRLYTLTILFNYLVLRKPLANVTDPSGVPTTIERSQPIIFGPMSTSQAFTVPTMELTSINTSFHDTSSVNRASIEGSHSKVHTLDSSVGTSKQNFYQTSS</sequence>
<feature type="transmembrane region" description="Helical" evidence="1">
    <location>
        <begin position="173"/>
        <end position="193"/>
    </location>
</feature>
<evidence type="ECO:0000313" key="2">
    <source>
        <dbReference type="EMBL" id="KAF9068481.1"/>
    </source>
</evidence>
<dbReference type="OrthoDB" id="2989042at2759"/>
<feature type="transmembrane region" description="Helical" evidence="1">
    <location>
        <begin position="61"/>
        <end position="81"/>
    </location>
</feature>
<organism evidence="2 3">
    <name type="scientific">Rhodocollybia butyracea</name>
    <dbReference type="NCBI Taxonomy" id="206335"/>
    <lineage>
        <taxon>Eukaryota</taxon>
        <taxon>Fungi</taxon>
        <taxon>Dikarya</taxon>
        <taxon>Basidiomycota</taxon>
        <taxon>Agaricomycotina</taxon>
        <taxon>Agaricomycetes</taxon>
        <taxon>Agaricomycetidae</taxon>
        <taxon>Agaricales</taxon>
        <taxon>Marasmiineae</taxon>
        <taxon>Omphalotaceae</taxon>
        <taxon>Rhodocollybia</taxon>
    </lineage>
</organism>
<feature type="transmembrane region" description="Helical" evidence="1">
    <location>
        <begin position="24"/>
        <end position="49"/>
    </location>
</feature>
<name>A0A9P5PMF0_9AGAR</name>
<protein>
    <recommendedName>
        <fullName evidence="4">Transmembrane protein</fullName>
    </recommendedName>
</protein>
<keyword evidence="1" id="KW-0812">Transmembrane</keyword>
<feature type="transmembrane region" description="Helical" evidence="1">
    <location>
        <begin position="93"/>
        <end position="119"/>
    </location>
</feature>
<evidence type="ECO:0000256" key="1">
    <source>
        <dbReference type="SAM" id="Phobius"/>
    </source>
</evidence>
<reference evidence="2" key="1">
    <citation type="submission" date="2020-11" db="EMBL/GenBank/DDBJ databases">
        <authorList>
            <consortium name="DOE Joint Genome Institute"/>
            <person name="Ahrendt S."/>
            <person name="Riley R."/>
            <person name="Andreopoulos W."/>
            <person name="Labutti K."/>
            <person name="Pangilinan J."/>
            <person name="Ruiz-Duenas F.J."/>
            <person name="Barrasa J.M."/>
            <person name="Sanchez-Garcia M."/>
            <person name="Camarero S."/>
            <person name="Miyauchi S."/>
            <person name="Serrano A."/>
            <person name="Linde D."/>
            <person name="Babiker R."/>
            <person name="Drula E."/>
            <person name="Ayuso-Fernandez I."/>
            <person name="Pacheco R."/>
            <person name="Padilla G."/>
            <person name="Ferreira P."/>
            <person name="Barriuso J."/>
            <person name="Kellner H."/>
            <person name="Castanera R."/>
            <person name="Alfaro M."/>
            <person name="Ramirez L."/>
            <person name="Pisabarro A.G."/>
            <person name="Kuo A."/>
            <person name="Tritt A."/>
            <person name="Lipzen A."/>
            <person name="He G."/>
            <person name="Yan M."/>
            <person name="Ng V."/>
            <person name="Cullen D."/>
            <person name="Martin F."/>
            <person name="Rosso M.-N."/>
            <person name="Henrissat B."/>
            <person name="Hibbett D."/>
            <person name="Martinez A.T."/>
            <person name="Grigoriev I.V."/>
        </authorList>
    </citation>
    <scope>NUCLEOTIDE SEQUENCE</scope>
    <source>
        <strain evidence="2">AH 40177</strain>
    </source>
</reference>
<accession>A0A9P5PMF0</accession>
<dbReference type="EMBL" id="JADNRY010000060">
    <property type="protein sequence ID" value="KAF9068481.1"/>
    <property type="molecule type" value="Genomic_DNA"/>
</dbReference>
<proteinExistence type="predicted"/>
<keyword evidence="1" id="KW-0472">Membrane</keyword>